<dbReference type="InterPro" id="IPR008889">
    <property type="entry name" value="VQ"/>
</dbReference>
<dbReference type="EMBL" id="CM031816">
    <property type="protein sequence ID" value="KAG6644279.1"/>
    <property type="molecule type" value="Genomic_DNA"/>
</dbReference>
<evidence type="ECO:0000259" key="2">
    <source>
        <dbReference type="Pfam" id="PF05678"/>
    </source>
</evidence>
<reference evidence="3" key="1">
    <citation type="submission" date="2020-12" db="EMBL/GenBank/DDBJ databases">
        <title>WGS assembly of Carya illinoinensis cv. Pawnee.</title>
        <authorList>
            <person name="Platts A."/>
            <person name="Shu S."/>
            <person name="Wright S."/>
            <person name="Barry K."/>
            <person name="Edger P."/>
            <person name="Pires J.C."/>
            <person name="Schmutz J."/>
        </authorList>
    </citation>
    <scope>NUCLEOTIDE SEQUENCE</scope>
    <source>
        <tissue evidence="3">Leaf</tissue>
    </source>
</reference>
<proteinExistence type="predicted"/>
<evidence type="ECO:0000313" key="3">
    <source>
        <dbReference type="EMBL" id="KAG6644279.1"/>
    </source>
</evidence>
<evidence type="ECO:0000313" key="5">
    <source>
        <dbReference type="Proteomes" id="UP000811609"/>
    </source>
</evidence>
<comment type="caution">
    <text evidence="3">The sequence shown here is derived from an EMBL/GenBank/DDBJ whole genome shotgun (WGS) entry which is preliminary data.</text>
</comment>
<feature type="domain" description="VQ" evidence="2">
    <location>
        <begin position="157"/>
        <end position="184"/>
    </location>
</feature>
<feature type="region of interest" description="Disordered" evidence="1">
    <location>
        <begin position="110"/>
        <end position="129"/>
    </location>
</feature>
<accession>A0A8T1PIP2</accession>
<dbReference type="PANTHER" id="PTHR33179">
    <property type="entry name" value="VQ MOTIF-CONTAINING PROTEIN"/>
    <property type="match status" value="1"/>
</dbReference>
<feature type="compositionally biased region" description="Polar residues" evidence="1">
    <location>
        <begin position="110"/>
        <end position="126"/>
    </location>
</feature>
<gene>
    <name evidence="3" type="ORF">CIPAW_08G044200</name>
    <name evidence="4" type="ORF">I3842_08G045200</name>
</gene>
<name>A0A8T1PIP2_CARIL</name>
<organism evidence="3 5">
    <name type="scientific">Carya illinoinensis</name>
    <name type="common">Pecan</name>
    <dbReference type="NCBI Taxonomy" id="32201"/>
    <lineage>
        <taxon>Eukaryota</taxon>
        <taxon>Viridiplantae</taxon>
        <taxon>Streptophyta</taxon>
        <taxon>Embryophyta</taxon>
        <taxon>Tracheophyta</taxon>
        <taxon>Spermatophyta</taxon>
        <taxon>Magnoliopsida</taxon>
        <taxon>eudicotyledons</taxon>
        <taxon>Gunneridae</taxon>
        <taxon>Pentapetalae</taxon>
        <taxon>rosids</taxon>
        <taxon>fabids</taxon>
        <taxon>Fagales</taxon>
        <taxon>Juglandaceae</taxon>
        <taxon>Carya</taxon>
    </lineage>
</organism>
<feature type="compositionally biased region" description="Basic residues" evidence="1">
    <location>
        <begin position="147"/>
        <end position="156"/>
    </location>
</feature>
<feature type="region of interest" description="Disordered" evidence="1">
    <location>
        <begin position="134"/>
        <end position="160"/>
    </location>
</feature>
<dbReference type="InterPro" id="IPR039609">
    <property type="entry name" value="VQ_15/22"/>
</dbReference>
<dbReference type="EMBL" id="CM031832">
    <property type="protein sequence ID" value="KAG6698945.1"/>
    <property type="molecule type" value="Genomic_DNA"/>
</dbReference>
<dbReference type="Proteomes" id="UP000811246">
    <property type="component" value="Chromosome 8"/>
</dbReference>
<evidence type="ECO:0000313" key="4">
    <source>
        <dbReference type="EMBL" id="KAG6698944.1"/>
    </source>
</evidence>
<dbReference type="Pfam" id="PF05678">
    <property type="entry name" value="VQ"/>
    <property type="match status" value="1"/>
</dbReference>
<dbReference type="AlphaFoldDB" id="A0A8T1PIP2"/>
<dbReference type="EMBL" id="CM031832">
    <property type="protein sequence ID" value="KAG6698944.1"/>
    <property type="molecule type" value="Genomic_DNA"/>
</dbReference>
<protein>
    <recommendedName>
        <fullName evidence="2">VQ domain-containing protein</fullName>
    </recommendedName>
</protein>
<dbReference type="PANTHER" id="PTHR33179:SF4">
    <property type="entry name" value="VQ MOTIF-CONTAINING PROTEIN"/>
    <property type="match status" value="1"/>
</dbReference>
<sequence>MDSGDSGSMQYSSSGGDEEYDSRAESTPTFINPPGHYSSISNPQPLIFSQNQNHQFDLLDLSSNYHHAFSQSQVNSNPNSMLNLDAVPSRGLRSEANGTDIRNLPAAASSLSGQFHSQGSRPSSLQIRPVHDDGTARATAQPNVARNSKKRTRATRRAPTTVLTTDTSNFRAMVQEFTGIPSPPFSASPYSRRLDLFGSSSALRSSGNLEPVGVRYPLHPSPQKAHPSSSLLNNTLGDASTIASSTANNNFITVNNFHQIQSSLDPSRQPRNMRNVQPPILAFQSLPETSLHPSLNVSGFGAPSPGSVAIPFLEELGMSHGHLNVNLSGLPNHELAGSKNATDQDHLRSLDDSYGKSASVGGCKLSYSASPSSGFINHEKGFLNMSARDEGTVDSWICPSD</sequence>
<dbReference type="Proteomes" id="UP000811609">
    <property type="component" value="Chromosome 8"/>
</dbReference>
<reference evidence="4" key="2">
    <citation type="submission" date="2021-01" db="EMBL/GenBank/DDBJ databases">
        <authorList>
            <person name="Lovell J.T."/>
            <person name="Bentley N."/>
            <person name="Bhattarai G."/>
            <person name="Jenkins J.W."/>
            <person name="Sreedasyam A."/>
            <person name="Alarcon Y."/>
            <person name="Bock C."/>
            <person name="Boston L."/>
            <person name="Carlson J."/>
            <person name="Cervantes K."/>
            <person name="Clermont K."/>
            <person name="Krom N."/>
            <person name="Kubenka K."/>
            <person name="Mamidi S."/>
            <person name="Mattison C."/>
            <person name="Monteros M."/>
            <person name="Pisani C."/>
            <person name="Plott C."/>
            <person name="Rajasekar S."/>
            <person name="Rhein H.S."/>
            <person name="Rohla C."/>
            <person name="Song M."/>
            <person name="Hilaire R.S."/>
            <person name="Shu S."/>
            <person name="Wells L."/>
            <person name="Wang X."/>
            <person name="Webber J."/>
            <person name="Heerema R.J."/>
            <person name="Klein P."/>
            <person name="Conner P."/>
            <person name="Grauke L."/>
            <person name="Grimwood J."/>
            <person name="Schmutz J."/>
            <person name="Randall J.J."/>
        </authorList>
    </citation>
    <scope>NUCLEOTIDE SEQUENCE</scope>
    <source>
        <tissue evidence="4">Leaf</tissue>
    </source>
</reference>
<feature type="compositionally biased region" description="Low complexity" evidence="1">
    <location>
        <begin position="1"/>
        <end position="15"/>
    </location>
</feature>
<keyword evidence="5" id="KW-1185">Reference proteome</keyword>
<feature type="region of interest" description="Disordered" evidence="1">
    <location>
        <begin position="1"/>
        <end position="46"/>
    </location>
</feature>
<evidence type="ECO:0000256" key="1">
    <source>
        <dbReference type="SAM" id="MobiDB-lite"/>
    </source>
</evidence>